<comment type="caution">
    <text evidence="2">The sequence shown here is derived from an EMBL/GenBank/DDBJ whole genome shotgun (WGS) entry which is preliminary data.</text>
</comment>
<feature type="domain" description="Endoribonuclease L-PSP/chorismate mutase-like" evidence="1">
    <location>
        <begin position="33"/>
        <end position="139"/>
    </location>
</feature>
<keyword evidence="3" id="KW-1185">Reference proteome</keyword>
<organism evidence="2 3">
    <name type="scientific">Rhizobium viscosum</name>
    <name type="common">Arthrobacter viscosus</name>
    <dbReference type="NCBI Taxonomy" id="1673"/>
    <lineage>
        <taxon>Bacteria</taxon>
        <taxon>Pseudomonadati</taxon>
        <taxon>Pseudomonadota</taxon>
        <taxon>Alphaproteobacteria</taxon>
        <taxon>Hyphomicrobiales</taxon>
        <taxon>Rhizobiaceae</taxon>
        <taxon>Rhizobium/Agrobacterium group</taxon>
        <taxon>Rhizobium</taxon>
    </lineage>
</organism>
<accession>A0ABR9IUD2</accession>
<dbReference type="InterPro" id="IPR013813">
    <property type="entry name" value="Endoribo_LPSP/chorism_mut-like"/>
</dbReference>
<dbReference type="Gene3D" id="3.30.1330.40">
    <property type="entry name" value="RutC-like"/>
    <property type="match status" value="1"/>
</dbReference>
<name>A0ABR9IUD2_RHIVS</name>
<dbReference type="Pfam" id="PF14588">
    <property type="entry name" value="YjgF_endoribonc"/>
    <property type="match status" value="1"/>
</dbReference>
<dbReference type="PANTHER" id="PTHR43760:SF1">
    <property type="entry name" value="ENDORIBONUCLEASE L-PSP_CHORISMATE MUTASE-LIKE DOMAIN-CONTAINING PROTEIN"/>
    <property type="match status" value="1"/>
</dbReference>
<reference evidence="2 3" key="1">
    <citation type="submission" date="2020-10" db="EMBL/GenBank/DDBJ databases">
        <title>Sequencing the genomes of 1000 actinobacteria strains.</title>
        <authorList>
            <person name="Klenk H.-P."/>
        </authorList>
    </citation>
    <scope>NUCLEOTIDE SEQUENCE [LARGE SCALE GENOMIC DNA]</scope>
    <source>
        <strain evidence="2 3">DSM 7307</strain>
    </source>
</reference>
<dbReference type="EMBL" id="JADBEC010000001">
    <property type="protein sequence ID" value="MBE1506809.1"/>
    <property type="molecule type" value="Genomic_DNA"/>
</dbReference>
<dbReference type="CDD" id="cd02199">
    <property type="entry name" value="YjgF_YER057c_UK114_like_1"/>
    <property type="match status" value="1"/>
</dbReference>
<evidence type="ECO:0000313" key="2">
    <source>
        <dbReference type="EMBL" id="MBE1506809.1"/>
    </source>
</evidence>
<dbReference type="Proteomes" id="UP000620262">
    <property type="component" value="Unassembled WGS sequence"/>
</dbReference>
<evidence type="ECO:0000313" key="3">
    <source>
        <dbReference type="Proteomes" id="UP000620262"/>
    </source>
</evidence>
<dbReference type="PANTHER" id="PTHR43760">
    <property type="entry name" value="ENDORIBONUCLEASE-RELATED"/>
    <property type="match status" value="1"/>
</dbReference>
<evidence type="ECO:0000259" key="1">
    <source>
        <dbReference type="Pfam" id="PF14588"/>
    </source>
</evidence>
<dbReference type="RefSeq" id="WP_192730452.1">
    <property type="nucleotide sequence ID" value="NZ_BAAAVL010000014.1"/>
</dbReference>
<protein>
    <submittedName>
        <fullName evidence="2">Enamine deaminase RidA (YjgF/YER057c/UK114 family)</fullName>
    </submittedName>
</protein>
<dbReference type="SUPFAM" id="SSF55298">
    <property type="entry name" value="YjgF-like"/>
    <property type="match status" value="1"/>
</dbReference>
<gene>
    <name evidence="2" type="ORF">H4W29_003990</name>
</gene>
<proteinExistence type="predicted"/>
<dbReference type="InterPro" id="IPR035959">
    <property type="entry name" value="RutC-like_sf"/>
</dbReference>
<sequence>MSHIESQLQRLGLKLPAPILLPPGVKLSFPWVHISGSRAYISGHGPLDSDGSIAGPLGKVGKDLSLEEGYRAARLTALAMLASLKVALGDLDRVDSWLRVFGMVNTDSSFNSYPLVINGFSDLIAEVYGGERGSHARSAIGVAGLPFDLPVEIEAEVLIRP</sequence>